<comment type="caution">
    <text evidence="1">The sequence shown here is derived from an EMBL/GenBank/DDBJ whole genome shotgun (WGS) entry which is preliminary data.</text>
</comment>
<sequence>MRALRVFENLSHASLQLIEERDSSVPFFASIHEFLWCCMFPKAAGKRKQNYDS</sequence>
<dbReference type="STRING" id="411473.RUMCAL_02341"/>
<accession>U2KJM9</accession>
<keyword evidence="2" id="KW-1185">Reference proteome</keyword>
<reference evidence="1 2" key="1">
    <citation type="submission" date="2013-07" db="EMBL/GenBank/DDBJ databases">
        <authorList>
            <person name="Weinstock G."/>
            <person name="Sodergren E."/>
            <person name="Wylie T."/>
            <person name="Fulton L."/>
            <person name="Fulton R."/>
            <person name="Fronick C."/>
            <person name="O'Laughlin M."/>
            <person name="Godfrey J."/>
            <person name="Miner T."/>
            <person name="Herter B."/>
            <person name="Appelbaum E."/>
            <person name="Cordes M."/>
            <person name="Lek S."/>
            <person name="Wollam A."/>
            <person name="Pepin K.H."/>
            <person name="Palsikar V.B."/>
            <person name="Mitreva M."/>
            <person name="Wilson R.K."/>
        </authorList>
    </citation>
    <scope>NUCLEOTIDE SEQUENCE [LARGE SCALE GENOMIC DNA]</scope>
    <source>
        <strain evidence="1 2">ATCC 27760</strain>
    </source>
</reference>
<dbReference type="HOGENOM" id="CLU_3065892_0_0_9"/>
<dbReference type="AlphaFoldDB" id="U2KJM9"/>
<gene>
    <name evidence="1" type="ORF">RUMCAL_02341</name>
</gene>
<evidence type="ECO:0000313" key="1">
    <source>
        <dbReference type="EMBL" id="ERJ92502.1"/>
    </source>
</evidence>
<organism evidence="1 2">
    <name type="scientific">Ruminococcus callidus ATCC 27760</name>
    <dbReference type="NCBI Taxonomy" id="411473"/>
    <lineage>
        <taxon>Bacteria</taxon>
        <taxon>Bacillati</taxon>
        <taxon>Bacillota</taxon>
        <taxon>Clostridia</taxon>
        <taxon>Eubacteriales</taxon>
        <taxon>Oscillospiraceae</taxon>
        <taxon>Ruminococcus</taxon>
    </lineage>
</organism>
<name>U2KJM9_9FIRM</name>
<protein>
    <submittedName>
        <fullName evidence="1">Uncharacterized protein</fullName>
    </submittedName>
</protein>
<evidence type="ECO:0000313" key="2">
    <source>
        <dbReference type="Proteomes" id="UP000016662"/>
    </source>
</evidence>
<dbReference type="EMBL" id="AWVF01000292">
    <property type="protein sequence ID" value="ERJ92502.1"/>
    <property type="molecule type" value="Genomic_DNA"/>
</dbReference>
<dbReference type="Proteomes" id="UP000016662">
    <property type="component" value="Unassembled WGS sequence"/>
</dbReference>
<proteinExistence type="predicted"/>